<reference evidence="1" key="1">
    <citation type="submission" date="2023-05" db="EMBL/GenBank/DDBJ databases">
        <authorList>
            <consortium name="ELIXIR-Norway"/>
        </authorList>
    </citation>
    <scope>NUCLEOTIDE SEQUENCE</scope>
</reference>
<reference evidence="1" key="2">
    <citation type="submission" date="2025-03" db="EMBL/GenBank/DDBJ databases">
        <authorList>
            <consortium name="ELIXIR-Norway"/>
            <consortium name="Elixir Norway"/>
        </authorList>
    </citation>
    <scope>NUCLEOTIDE SEQUENCE</scope>
</reference>
<accession>A0AC59YJ03</accession>
<evidence type="ECO:0000313" key="2">
    <source>
        <dbReference type="Proteomes" id="UP001162501"/>
    </source>
</evidence>
<name>A0AC59YJ03_RANTA</name>
<protein>
    <submittedName>
        <fullName evidence="1">Uncharacterized protein</fullName>
    </submittedName>
</protein>
<organism evidence="1 2">
    <name type="scientific">Rangifer tarandus platyrhynchus</name>
    <name type="common">Svalbard reindeer</name>
    <dbReference type="NCBI Taxonomy" id="3082113"/>
    <lineage>
        <taxon>Eukaryota</taxon>
        <taxon>Metazoa</taxon>
        <taxon>Chordata</taxon>
        <taxon>Craniata</taxon>
        <taxon>Vertebrata</taxon>
        <taxon>Euteleostomi</taxon>
        <taxon>Mammalia</taxon>
        <taxon>Eutheria</taxon>
        <taxon>Laurasiatheria</taxon>
        <taxon>Artiodactyla</taxon>
        <taxon>Ruminantia</taxon>
        <taxon>Pecora</taxon>
        <taxon>Cervidae</taxon>
        <taxon>Odocoileinae</taxon>
        <taxon>Rangifer</taxon>
    </lineage>
</organism>
<dbReference type="Proteomes" id="UP001162501">
    <property type="component" value="Chromosome 16"/>
</dbReference>
<sequence>MPLILVTSCTPQAVHTRDAGQASLYPGVTAPGAHLPTCLPLRRLLRRRSWSPPDSVSQETGRVPAGCLGNQLLGADWGEGRWFPVWGPGRARAPTSPVAVGWLLGPQPGRLTPPVATWAPRAGERLLLRLPDLVVASPR</sequence>
<evidence type="ECO:0000313" key="1">
    <source>
        <dbReference type="EMBL" id="CAM9714081.1"/>
    </source>
</evidence>
<gene>
    <name evidence="1" type="ORF">MRATA1EN22A_LOCUS6404</name>
</gene>
<proteinExistence type="predicted"/>
<dbReference type="EMBL" id="OX596100">
    <property type="protein sequence ID" value="CAM9714081.1"/>
    <property type="molecule type" value="Genomic_DNA"/>
</dbReference>